<dbReference type="Proteomes" id="UP000248627">
    <property type="component" value="Unassembled WGS sequence"/>
</dbReference>
<evidence type="ECO:0000313" key="1">
    <source>
        <dbReference type="EMBL" id="PZF86013.1"/>
    </source>
</evidence>
<organism evidence="1 2">
    <name type="scientific">Micromonospora endophytica</name>
    <dbReference type="NCBI Taxonomy" id="515350"/>
    <lineage>
        <taxon>Bacteria</taxon>
        <taxon>Bacillati</taxon>
        <taxon>Actinomycetota</taxon>
        <taxon>Actinomycetes</taxon>
        <taxon>Micromonosporales</taxon>
        <taxon>Micromonosporaceae</taxon>
        <taxon>Micromonospora</taxon>
    </lineage>
</organism>
<gene>
    <name evidence="1" type="ORF">C1I93_28115</name>
</gene>
<accession>A0A2W2D0I2</accession>
<protein>
    <submittedName>
        <fullName evidence="1">Uncharacterized protein</fullName>
    </submittedName>
</protein>
<proteinExistence type="predicted"/>
<dbReference type="EMBL" id="POTX01000327">
    <property type="protein sequence ID" value="PZF86013.1"/>
    <property type="molecule type" value="Genomic_DNA"/>
</dbReference>
<dbReference type="AlphaFoldDB" id="A0A2W2D0I2"/>
<name>A0A2W2D0I2_9ACTN</name>
<sequence>MAVRMSAGFADGRLIHVNAAGDEAGRTRGPATVTDPNAAPARKVIATTLSSGVVILCYRPVTKR</sequence>
<evidence type="ECO:0000313" key="2">
    <source>
        <dbReference type="Proteomes" id="UP000248627"/>
    </source>
</evidence>
<keyword evidence="2" id="KW-1185">Reference proteome</keyword>
<reference evidence="1 2" key="1">
    <citation type="submission" date="2018-01" db="EMBL/GenBank/DDBJ databases">
        <title>Draft genome sequence of Jishengella endophytica.</title>
        <authorList>
            <person name="Sahin N."/>
            <person name="Ay H."/>
            <person name="Saygin H."/>
        </authorList>
    </citation>
    <scope>NUCLEOTIDE SEQUENCE [LARGE SCALE GENOMIC DNA]</scope>
    <source>
        <strain evidence="1 2">DSM 45430</strain>
    </source>
</reference>
<comment type="caution">
    <text evidence="1">The sequence shown here is derived from an EMBL/GenBank/DDBJ whole genome shotgun (WGS) entry which is preliminary data.</text>
</comment>